<dbReference type="HOGENOM" id="CLU_2845751_0_0_10"/>
<dbReference type="OrthoDB" id="1122925at2"/>
<dbReference type="EMBL" id="CP002345">
    <property type="protein sequence ID" value="ADQ79610.1"/>
    <property type="molecule type" value="Genomic_DNA"/>
</dbReference>
<keyword evidence="1" id="KW-0472">Membrane</keyword>
<dbReference type="STRING" id="694427.Palpr_1464"/>
<keyword evidence="3" id="KW-1185">Reference proteome</keyword>
<sequence>MTQNIIVLIIIVFAIIYSVYAVLKNIRKKDTSPCGDCNGCDVKKEILKNSKTPSKNPSTCGCATK</sequence>
<proteinExistence type="predicted"/>
<dbReference type="Pfam" id="PF12669">
    <property type="entry name" value="FeoB_associated"/>
    <property type="match status" value="1"/>
</dbReference>
<protein>
    <recommendedName>
        <fullName evidence="4">FeoB-associated Cys-rich membrane protein</fullName>
    </recommendedName>
</protein>
<evidence type="ECO:0008006" key="4">
    <source>
        <dbReference type="Google" id="ProtNLM"/>
    </source>
</evidence>
<accession>E4T4G6</accession>
<keyword evidence="1" id="KW-0812">Transmembrane</keyword>
<evidence type="ECO:0000256" key="1">
    <source>
        <dbReference type="SAM" id="Phobius"/>
    </source>
</evidence>
<reference evidence="2 3" key="2">
    <citation type="journal article" date="2011" name="Stand. Genomic Sci.">
        <title>Complete genome sequence of Paludibacter propionicigenes type strain (WB4).</title>
        <authorList>
            <person name="Gronow S."/>
            <person name="Munk C."/>
            <person name="Lapidus A."/>
            <person name="Nolan M."/>
            <person name="Lucas S."/>
            <person name="Hammon N."/>
            <person name="Deshpande S."/>
            <person name="Cheng J.F."/>
            <person name="Tapia R."/>
            <person name="Han C."/>
            <person name="Goodwin L."/>
            <person name="Pitluck S."/>
            <person name="Liolios K."/>
            <person name="Ivanova N."/>
            <person name="Mavromatis K."/>
            <person name="Mikhailova N."/>
            <person name="Pati A."/>
            <person name="Chen A."/>
            <person name="Palaniappan K."/>
            <person name="Land M."/>
            <person name="Hauser L."/>
            <person name="Chang Y.J."/>
            <person name="Jeffries C.D."/>
            <person name="Brambilla E."/>
            <person name="Rohde M."/>
            <person name="Goker M."/>
            <person name="Detter J.C."/>
            <person name="Woyke T."/>
            <person name="Bristow J."/>
            <person name="Eisen J.A."/>
            <person name="Markowitz V."/>
            <person name="Hugenholtz P."/>
            <person name="Kyrpides N.C."/>
            <person name="Klenk H.P."/>
        </authorList>
    </citation>
    <scope>NUCLEOTIDE SEQUENCE [LARGE SCALE GENOMIC DNA]</scope>
    <source>
        <strain evidence="3">DSM 17365 / JCM 13257 / WB4</strain>
    </source>
</reference>
<reference key="1">
    <citation type="submission" date="2010-11" db="EMBL/GenBank/DDBJ databases">
        <title>The complete genome of Paludibacter propionicigenes DSM 17365.</title>
        <authorList>
            <consortium name="US DOE Joint Genome Institute (JGI-PGF)"/>
            <person name="Lucas S."/>
            <person name="Copeland A."/>
            <person name="Lapidus A."/>
            <person name="Bruce D."/>
            <person name="Goodwin L."/>
            <person name="Pitluck S."/>
            <person name="Kyrpides N."/>
            <person name="Mavromatis K."/>
            <person name="Ivanova N."/>
            <person name="Munk A.C."/>
            <person name="Brettin T."/>
            <person name="Detter J.C."/>
            <person name="Han C."/>
            <person name="Tapia R."/>
            <person name="Land M."/>
            <person name="Hauser L."/>
            <person name="Markowitz V."/>
            <person name="Cheng J.-F."/>
            <person name="Hugenholtz P."/>
            <person name="Woyke T."/>
            <person name="Wu D."/>
            <person name="Gronow S."/>
            <person name="Wellnitz S."/>
            <person name="Brambilla E."/>
            <person name="Klenk H.-P."/>
            <person name="Eisen J.A."/>
        </authorList>
    </citation>
    <scope>NUCLEOTIDE SEQUENCE</scope>
    <source>
        <strain>WB4</strain>
    </source>
</reference>
<organism evidence="2 3">
    <name type="scientific">Paludibacter propionicigenes (strain DSM 17365 / JCM 13257 / WB4)</name>
    <dbReference type="NCBI Taxonomy" id="694427"/>
    <lineage>
        <taxon>Bacteria</taxon>
        <taxon>Pseudomonadati</taxon>
        <taxon>Bacteroidota</taxon>
        <taxon>Bacteroidia</taxon>
        <taxon>Bacteroidales</taxon>
        <taxon>Paludibacteraceae</taxon>
        <taxon>Paludibacter</taxon>
    </lineage>
</organism>
<evidence type="ECO:0000313" key="2">
    <source>
        <dbReference type="EMBL" id="ADQ79610.1"/>
    </source>
</evidence>
<dbReference type="AlphaFoldDB" id="E4T4G6"/>
<dbReference type="Proteomes" id="UP000008718">
    <property type="component" value="Chromosome"/>
</dbReference>
<evidence type="ECO:0000313" key="3">
    <source>
        <dbReference type="Proteomes" id="UP000008718"/>
    </source>
</evidence>
<keyword evidence="1" id="KW-1133">Transmembrane helix</keyword>
<gene>
    <name evidence="2" type="ordered locus">Palpr_1464</name>
</gene>
<name>E4T4G6_PALPW</name>
<feature type="transmembrane region" description="Helical" evidence="1">
    <location>
        <begin position="6"/>
        <end position="23"/>
    </location>
</feature>
<dbReference type="KEGG" id="ppn:Palpr_1464"/>